<evidence type="ECO:0000313" key="11">
    <source>
        <dbReference type="EMBL" id="MBI1755727.1"/>
    </source>
</evidence>
<dbReference type="Gene3D" id="2.30.42.10">
    <property type="match status" value="1"/>
</dbReference>
<dbReference type="GO" id="GO:0008236">
    <property type="term" value="F:serine-type peptidase activity"/>
    <property type="evidence" value="ECO:0007669"/>
    <property type="project" value="UniProtKB-UniRule"/>
</dbReference>
<dbReference type="InterPro" id="IPR012393">
    <property type="entry name" value="Tricorn_protease"/>
</dbReference>
<evidence type="ECO:0000256" key="8">
    <source>
        <dbReference type="PIRSR" id="PIRSR036421-1"/>
    </source>
</evidence>
<dbReference type="GO" id="GO:0006508">
    <property type="term" value="P:proteolysis"/>
    <property type="evidence" value="ECO:0007669"/>
    <property type="project" value="UniProtKB-UniRule"/>
</dbReference>
<feature type="region of interest" description="Disordered" evidence="9">
    <location>
        <begin position="524"/>
        <end position="559"/>
    </location>
</feature>
<accession>A0A931PTR0</accession>
<dbReference type="InterPro" id="IPR005151">
    <property type="entry name" value="Tail-specific_protease"/>
</dbReference>
<comment type="function">
    <text evidence="7">Degrades oligopeptides.</text>
</comment>
<evidence type="ECO:0000256" key="9">
    <source>
        <dbReference type="SAM" id="MobiDB-lite"/>
    </source>
</evidence>
<comment type="subcellular location">
    <subcellularLocation>
        <location evidence="1 7">Cytoplasm</location>
    </subcellularLocation>
</comment>
<dbReference type="Gene3D" id="3.30.750.44">
    <property type="match status" value="1"/>
</dbReference>
<dbReference type="Pfam" id="PF26550">
    <property type="entry name" value="Tricorn_2nd"/>
    <property type="match status" value="1"/>
</dbReference>
<dbReference type="InterPro" id="IPR029414">
    <property type="entry name" value="Tricorn_PDZ"/>
</dbReference>
<keyword evidence="4 7" id="KW-0645">Protease</keyword>
<feature type="active site" description="Charge relay system" evidence="8">
    <location>
        <position position="1006"/>
    </location>
</feature>
<comment type="caution">
    <text evidence="11">The sequence shown here is derived from an EMBL/GenBank/DDBJ whole genome shotgun (WGS) entry which is preliminary data.</text>
</comment>
<dbReference type="PANTHER" id="PTHR43253:SF1">
    <property type="entry name" value="TRICORN PROTEASE HOMOLOG 2-RELATED"/>
    <property type="match status" value="1"/>
</dbReference>
<feature type="compositionally biased region" description="Basic and acidic residues" evidence="9">
    <location>
        <begin position="546"/>
        <end position="559"/>
    </location>
</feature>
<dbReference type="EC" id="3.4.21.-" evidence="7"/>
<dbReference type="SUPFAM" id="SSF50156">
    <property type="entry name" value="PDZ domain-like"/>
    <property type="match status" value="1"/>
</dbReference>
<keyword evidence="3 7" id="KW-0963">Cytoplasm</keyword>
<dbReference type="PIRSF" id="PIRSF036421">
    <property type="entry name" value="Tricorn_protease"/>
    <property type="match status" value="1"/>
</dbReference>
<evidence type="ECO:0000256" key="7">
    <source>
        <dbReference type="PIRNR" id="PIRNR036421"/>
    </source>
</evidence>
<proteinExistence type="inferred from homology"/>
<feature type="active site" description="Charge relay system" evidence="8">
    <location>
        <position position="724"/>
    </location>
</feature>
<evidence type="ECO:0000256" key="3">
    <source>
        <dbReference type="ARBA" id="ARBA00022490"/>
    </source>
</evidence>
<dbReference type="AlphaFoldDB" id="A0A931PTR0"/>
<dbReference type="Gene3D" id="2.130.10.10">
    <property type="entry name" value="YVTN repeat-like/Quinoprotein amine dehydrogenase"/>
    <property type="match status" value="1"/>
</dbReference>
<keyword evidence="6 7" id="KW-0720">Serine protease</keyword>
<evidence type="ECO:0000256" key="2">
    <source>
        <dbReference type="ARBA" id="ARBA00008524"/>
    </source>
</evidence>
<dbReference type="InterPro" id="IPR029045">
    <property type="entry name" value="ClpP/crotonase-like_dom_sf"/>
</dbReference>
<dbReference type="InterPro" id="IPR036034">
    <property type="entry name" value="PDZ_sf"/>
</dbReference>
<feature type="domain" description="Tail specific protease" evidence="10">
    <location>
        <begin position="826"/>
        <end position="1017"/>
    </location>
</feature>
<dbReference type="Gene3D" id="2.120.10.60">
    <property type="entry name" value="Tricorn protease N-terminal domain"/>
    <property type="match status" value="1"/>
</dbReference>
<evidence type="ECO:0000256" key="5">
    <source>
        <dbReference type="ARBA" id="ARBA00022801"/>
    </source>
</evidence>
<protein>
    <recommendedName>
        <fullName evidence="7">Tricorn protease homolog</fullName>
        <ecNumber evidence="7">3.4.21.-</ecNumber>
    </recommendedName>
</protein>
<gene>
    <name evidence="11" type="ORF">HYR64_01300</name>
</gene>
<dbReference type="GO" id="GO:0005737">
    <property type="term" value="C:cytoplasm"/>
    <property type="evidence" value="ECO:0007669"/>
    <property type="project" value="UniProtKB-SubCell"/>
</dbReference>
<dbReference type="InterPro" id="IPR015943">
    <property type="entry name" value="WD40/YVTN_repeat-like_dom_sf"/>
</dbReference>
<dbReference type="Pfam" id="PF14685">
    <property type="entry name" value="PDZ_Tricorn"/>
    <property type="match status" value="1"/>
</dbReference>
<dbReference type="EMBL" id="JACOSL010000008">
    <property type="protein sequence ID" value="MBI1755727.1"/>
    <property type="molecule type" value="Genomic_DNA"/>
</dbReference>
<name>A0A931PTR0_FIMGI</name>
<dbReference type="Gene3D" id="3.90.226.10">
    <property type="entry name" value="2-enoyl-CoA Hydratase, Chain A, domain 1"/>
    <property type="match status" value="1"/>
</dbReference>
<dbReference type="Pfam" id="PF03572">
    <property type="entry name" value="Peptidase_S41"/>
    <property type="match status" value="1"/>
</dbReference>
<organism evidence="11 12">
    <name type="scientific">Fimbriimonas ginsengisoli</name>
    <dbReference type="NCBI Taxonomy" id="1005039"/>
    <lineage>
        <taxon>Bacteria</taxon>
        <taxon>Bacillati</taxon>
        <taxon>Armatimonadota</taxon>
        <taxon>Fimbriimonadia</taxon>
        <taxon>Fimbriimonadales</taxon>
        <taxon>Fimbriimonadaceae</taxon>
        <taxon>Fimbriimonas</taxon>
    </lineage>
</organism>
<evidence type="ECO:0000313" key="12">
    <source>
        <dbReference type="Proteomes" id="UP000727962"/>
    </source>
</evidence>
<dbReference type="SUPFAM" id="SSF69304">
    <property type="entry name" value="Tricorn protease N-terminal domain"/>
    <property type="match status" value="1"/>
</dbReference>
<dbReference type="SUPFAM" id="SSF52096">
    <property type="entry name" value="ClpP/crotonase"/>
    <property type="match status" value="1"/>
</dbReference>
<dbReference type="Pfam" id="PF26549">
    <property type="entry name" value="Tricorn_N"/>
    <property type="match status" value="1"/>
</dbReference>
<evidence type="ECO:0000259" key="10">
    <source>
        <dbReference type="SMART" id="SM00245"/>
    </source>
</evidence>
<dbReference type="SMART" id="SM00245">
    <property type="entry name" value="TSPc"/>
    <property type="match status" value="1"/>
</dbReference>
<evidence type="ECO:0000256" key="1">
    <source>
        <dbReference type="ARBA" id="ARBA00004496"/>
    </source>
</evidence>
<dbReference type="Proteomes" id="UP000727962">
    <property type="component" value="Unassembled WGS sequence"/>
</dbReference>
<dbReference type="Pfam" id="PF14684">
    <property type="entry name" value="Tricorn_C1"/>
    <property type="match status" value="1"/>
</dbReference>
<feature type="active site" description="Nucleophile" evidence="8">
    <location>
        <position position="947"/>
    </location>
</feature>
<comment type="similarity">
    <text evidence="2 7">Belongs to the peptidase S41B family.</text>
</comment>
<reference evidence="11" key="1">
    <citation type="submission" date="2020-07" db="EMBL/GenBank/DDBJ databases">
        <title>Huge and variable diversity of episymbiotic CPR bacteria and DPANN archaea in groundwater ecosystems.</title>
        <authorList>
            <person name="He C.Y."/>
            <person name="Keren R."/>
            <person name="Whittaker M."/>
            <person name="Farag I.F."/>
            <person name="Doudna J."/>
            <person name="Cate J.H.D."/>
            <person name="Banfield J.F."/>
        </authorList>
    </citation>
    <scope>NUCLEOTIDE SEQUENCE</scope>
    <source>
        <strain evidence="11">NC_groundwater_17_Pr7_B-0.1um_64_12</strain>
    </source>
</reference>
<evidence type="ECO:0000256" key="6">
    <source>
        <dbReference type="ARBA" id="ARBA00022825"/>
    </source>
</evidence>
<evidence type="ECO:0000256" key="4">
    <source>
        <dbReference type="ARBA" id="ARBA00022670"/>
    </source>
</evidence>
<dbReference type="SUPFAM" id="SSF82171">
    <property type="entry name" value="DPP6 N-terminal domain-like"/>
    <property type="match status" value="1"/>
</dbReference>
<keyword evidence="5 7" id="KW-0378">Hydrolase</keyword>
<dbReference type="CDD" id="cd07562">
    <property type="entry name" value="Peptidase_S41_TRI"/>
    <property type="match status" value="1"/>
</dbReference>
<dbReference type="InterPro" id="IPR028204">
    <property type="entry name" value="Tricorn_C1"/>
</dbReference>
<sequence length="1059" mass="115921">MNIITLALATLSVGLQQPDEMRLMRFPDIRGDQVVFTYASDLWLADTHGGYARRLTSHPGMEIRPHFSPDGKWIAFTGQYDGSTEVYAMPAEGGEPTRLTWGPDGATVVGWTPGGKVAYVSVQGSFTNRQRRLWLVSPTGGLPEETPVIEASEASFSPDGSKVAYNRFPSANFNWRRYRGGEQGVISFFDLKTGAYSELPHGRESTWSPLWVGNSIYFISDKNQNTVNLYRHDLGSGKTVQLTRYTDADIKWPSTDGKEIVFERDGYLYRYDIENGTAEKLAPKVLGDHLAARPALRKLGIADISISPSGVRVAVEARGEIFTVPAKNGETRNLTASQTSRERFPNWSPDGKTIAYTTDRTGSTQVMIQPQMGGEAKQVSDWSGADLTGLRWSPDSKNLSFTSGDHDLWILDPATKKATLVVHDRYERLNEYDWSPDSKWIAYISTGDNLFTALHLFEVATGKDAKVTEGYYRDDAVSFDLNGKYLYLVSARTFNPVGGDFEFNALTQGAQRVYLLTLAKDTPNPLAPTSDEETDKPAAPAGPGKGEGKPGEGPKETKIDLDGLGGRIVALPMPAGGYGFIVGGNNGVFYLGASGLSKFDLTSKESSVIMAGGRLFDFNPARTKLAYVAAGTLGISDIHPGIKPGDGKVETSGVEAVVDPKAEWKQMFWEAWRWERDHFYDKAMTGLDWKAIGDRYAKYLPYVSHRSDLTYVLGLMLGELGTSHAYVFGGDLGPMIPPVVVGMLGADYGLDSGHVKFKKIYRGESFEEGRRGPLGEPGINVNEGDYLLEIDGKEVAPSVAPQSLLLDKAGHQVTLTVNSVPSTTGARKVVVRPIASEGQLRYIDWVEATRRKVGELSGGKIGYMHVPDTSIDGVIEFLKGFYSQTDKEAMIVDERWNGGGMIPTFYIEKLSRHTMTVFRQRHGDDVPFPVQHLEGPKVMLINAYAGSGGDLFPWFFRQAKLGPLIGKRTWGGLVGITGGAPLVDGGTVTAPEFGLYDPATGKWIAENMGIDPDIDVDLRPDLAAQGRDPQLEKAVEVLMDELKKGKAPVRRPDFPKVGP</sequence>
<dbReference type="PANTHER" id="PTHR43253">
    <property type="entry name" value="TRICORN PROTEASE HOMOLOG 2-RELATED"/>
    <property type="match status" value="1"/>
</dbReference>